<reference evidence="1 2" key="1">
    <citation type="submission" date="2020-01" db="EMBL/GenBank/DDBJ databases">
        <title>Genomes of bacteria type strains.</title>
        <authorList>
            <person name="Chen J."/>
            <person name="Zhu S."/>
            <person name="Yang J."/>
        </authorList>
    </citation>
    <scope>NUCLEOTIDE SEQUENCE [LARGE SCALE GENOMIC DNA]</scope>
    <source>
        <strain evidence="1 2">LMG 22958</strain>
    </source>
</reference>
<keyword evidence="2" id="KW-1185">Reference proteome</keyword>
<proteinExistence type="predicted"/>
<gene>
    <name evidence="1" type="ORF">GTW09_02055</name>
</gene>
<evidence type="ECO:0000313" key="1">
    <source>
        <dbReference type="EMBL" id="NDW20314.1"/>
    </source>
</evidence>
<dbReference type="EMBL" id="JAAAWP010000001">
    <property type="protein sequence ID" value="NDW20314.1"/>
    <property type="molecule type" value="Genomic_DNA"/>
</dbReference>
<dbReference type="Proteomes" id="UP000478837">
    <property type="component" value="Unassembled WGS sequence"/>
</dbReference>
<evidence type="ECO:0000313" key="2">
    <source>
        <dbReference type="Proteomes" id="UP000478837"/>
    </source>
</evidence>
<protein>
    <submittedName>
        <fullName evidence="1">Uncharacterized protein</fullName>
    </submittedName>
</protein>
<name>A0A6L9MQ34_9ALTE</name>
<dbReference type="AlphaFoldDB" id="A0A6L9MQ34"/>
<accession>A0A6L9MQ34</accession>
<organism evidence="1 2">
    <name type="scientific">Alteromonas hispanica</name>
    <dbReference type="NCBI Taxonomy" id="315421"/>
    <lineage>
        <taxon>Bacteria</taxon>
        <taxon>Pseudomonadati</taxon>
        <taxon>Pseudomonadota</taxon>
        <taxon>Gammaproteobacteria</taxon>
        <taxon>Alteromonadales</taxon>
        <taxon>Alteromonadaceae</taxon>
        <taxon>Alteromonas/Salinimonas group</taxon>
        <taxon>Alteromonas</taxon>
    </lineage>
</organism>
<comment type="caution">
    <text evidence="1">The sequence shown here is derived from an EMBL/GenBank/DDBJ whole genome shotgun (WGS) entry which is preliminary data.</text>
</comment>
<sequence>MKKALVVLSVVVIAIAGWFVFLSVDADNRDQAASAVPVITVMEILHASDLQVGIKQAVKQNNDAQIDYWLEQANEVAEAASLSEDDLEYLNSKAARDYVVFNAKRQLFNEEFEQHYYALEKIDGLKEKYPEAKDLFARADALLEKRDAIIEQIAIAIAGDDSPSDAVMKEAKQQWLTQAKASSTSS</sequence>
<dbReference type="RefSeq" id="WP_163109635.1">
    <property type="nucleotide sequence ID" value="NZ_JAAAWP010000001.1"/>
</dbReference>